<dbReference type="InterPro" id="IPR007539">
    <property type="entry name" value="DUF551"/>
</dbReference>
<dbReference type="RefSeq" id="WP_258902554.1">
    <property type="nucleotide sequence ID" value="NZ_CP103141.1"/>
</dbReference>
<sequence length="117" mass="13485">MRIKNKRTGAMYQSDTLVKSSSGFFWDKKNQMGAINLLFTEDDSWEEESVTPWISVKNRLPQTDDDLYIVLDVRMNPPGCGVCDFNPKTETWIDYGGNIVRPTHWMPIPPLESNDNE</sequence>
<keyword evidence="3" id="KW-1185">Reference proteome</keyword>
<proteinExistence type="predicted"/>
<gene>
    <name evidence="2" type="ORF">NXY30_16775</name>
</gene>
<evidence type="ECO:0000313" key="2">
    <source>
        <dbReference type="EMBL" id="UVQ72720.1"/>
    </source>
</evidence>
<organism evidence="2 3">
    <name type="scientific">Bacteroides faecis</name>
    <dbReference type="NCBI Taxonomy" id="674529"/>
    <lineage>
        <taxon>Bacteria</taxon>
        <taxon>Pseudomonadati</taxon>
        <taxon>Bacteroidota</taxon>
        <taxon>Bacteroidia</taxon>
        <taxon>Bacteroidales</taxon>
        <taxon>Bacteroidaceae</taxon>
        <taxon>Bacteroides</taxon>
    </lineage>
</organism>
<evidence type="ECO:0000313" key="3">
    <source>
        <dbReference type="Proteomes" id="UP001060104"/>
    </source>
</evidence>
<dbReference type="Pfam" id="PF04448">
    <property type="entry name" value="DUF551"/>
    <property type="match status" value="1"/>
</dbReference>
<name>A0ABY5T7D6_9BACE</name>
<reference evidence="2" key="1">
    <citation type="submission" date="2022-08" db="EMBL/GenBank/DDBJ databases">
        <title>Genome Sequencing of Bacteroides fragilis Group Isolates with Nanopore Technology.</title>
        <authorList>
            <person name="Tisza M.J."/>
            <person name="Smith D."/>
            <person name="Dekker J.P."/>
        </authorList>
    </citation>
    <scope>NUCLEOTIDE SEQUENCE</scope>
    <source>
        <strain evidence="2">BFG-527</strain>
    </source>
</reference>
<dbReference type="EMBL" id="CP103141">
    <property type="protein sequence ID" value="UVQ72720.1"/>
    <property type="molecule type" value="Genomic_DNA"/>
</dbReference>
<evidence type="ECO:0000259" key="1">
    <source>
        <dbReference type="Pfam" id="PF04448"/>
    </source>
</evidence>
<accession>A0ABY5T7D6</accession>
<protein>
    <submittedName>
        <fullName evidence="2">DUF551 domain-containing protein</fullName>
    </submittedName>
</protein>
<feature type="domain" description="DUF551" evidence="1">
    <location>
        <begin position="53"/>
        <end position="109"/>
    </location>
</feature>
<dbReference type="Proteomes" id="UP001060104">
    <property type="component" value="Chromosome"/>
</dbReference>